<reference evidence="6 7" key="1">
    <citation type="submission" date="2006-02" db="EMBL/GenBank/DDBJ databases">
        <authorList>
            <person name="Pinhassi J."/>
            <person name="Pedros-Alio C."/>
            <person name="Ferriera S."/>
            <person name="Johnson J."/>
            <person name="Kravitz S."/>
            <person name="Halpern A."/>
            <person name="Remington K."/>
            <person name="Beeson K."/>
            <person name="Tran B."/>
            <person name="Rogers Y.-H."/>
            <person name="Friedman R."/>
            <person name="Venter J.C."/>
        </authorList>
    </citation>
    <scope>NUCLEOTIDE SEQUENCE [LARGE SCALE GENOMIC DNA]</scope>
    <source>
        <strain evidence="6 7">MED92</strain>
    </source>
</reference>
<dbReference type="GO" id="GO:0000156">
    <property type="term" value="F:phosphorelay response regulator activity"/>
    <property type="evidence" value="ECO:0007669"/>
    <property type="project" value="TreeGrafter"/>
</dbReference>
<dbReference type="Gene3D" id="1.10.10.10">
    <property type="entry name" value="Winged helix-like DNA-binding domain superfamily/Winged helix DNA-binding domain"/>
    <property type="match status" value="1"/>
</dbReference>
<evidence type="ECO:0000256" key="2">
    <source>
        <dbReference type="PROSITE-ProRule" id="PRU00169"/>
    </source>
</evidence>
<dbReference type="SMART" id="SM00448">
    <property type="entry name" value="REC"/>
    <property type="match status" value="1"/>
</dbReference>
<dbReference type="EMBL" id="AAOW01000019">
    <property type="protein sequence ID" value="EAR60333.1"/>
    <property type="molecule type" value="Genomic_DNA"/>
</dbReference>
<dbReference type="PROSITE" id="PS50110">
    <property type="entry name" value="RESPONSE_REGULATORY"/>
    <property type="match status" value="1"/>
</dbReference>
<proteinExistence type="predicted"/>
<dbReference type="SMART" id="SM00862">
    <property type="entry name" value="Trans_reg_C"/>
    <property type="match status" value="1"/>
</dbReference>
<dbReference type="Gene3D" id="3.40.50.2300">
    <property type="match status" value="1"/>
</dbReference>
<dbReference type="GO" id="GO:0006355">
    <property type="term" value="P:regulation of DNA-templated transcription"/>
    <property type="evidence" value="ECO:0007669"/>
    <property type="project" value="InterPro"/>
</dbReference>
<keyword evidence="2" id="KW-0597">Phosphoprotein</keyword>
<evidence type="ECO:0000313" key="6">
    <source>
        <dbReference type="EMBL" id="EAR60333.1"/>
    </source>
</evidence>
<feature type="domain" description="Response regulatory" evidence="4">
    <location>
        <begin position="7"/>
        <end position="120"/>
    </location>
</feature>
<dbReference type="AlphaFoldDB" id="A0A7U8C2K6"/>
<dbReference type="PANTHER" id="PTHR48111:SF6">
    <property type="entry name" value="TRANSCRIPTIONAL REGULATORY PROTEIN CREB"/>
    <property type="match status" value="1"/>
</dbReference>
<dbReference type="SUPFAM" id="SSF46894">
    <property type="entry name" value="C-terminal effector domain of the bipartite response regulators"/>
    <property type="match status" value="1"/>
</dbReference>
<evidence type="ECO:0000256" key="3">
    <source>
        <dbReference type="PROSITE-ProRule" id="PRU01091"/>
    </source>
</evidence>
<comment type="caution">
    <text evidence="6">The sequence shown here is derived from an EMBL/GenBank/DDBJ whole genome shotgun (WGS) entry which is preliminary data.</text>
</comment>
<dbReference type="GO" id="GO:0005829">
    <property type="term" value="C:cytosol"/>
    <property type="evidence" value="ECO:0007669"/>
    <property type="project" value="TreeGrafter"/>
</dbReference>
<dbReference type="Pfam" id="PF00486">
    <property type="entry name" value="Trans_reg_C"/>
    <property type="match status" value="1"/>
</dbReference>
<dbReference type="InterPro" id="IPR001867">
    <property type="entry name" value="OmpR/PhoB-type_DNA-bd"/>
</dbReference>
<evidence type="ECO:0000256" key="1">
    <source>
        <dbReference type="ARBA" id="ARBA00023125"/>
    </source>
</evidence>
<dbReference type="NCBIfam" id="NF008296">
    <property type="entry name" value="PRK11083.1"/>
    <property type="match status" value="1"/>
</dbReference>
<evidence type="ECO:0000259" key="4">
    <source>
        <dbReference type="PROSITE" id="PS50110"/>
    </source>
</evidence>
<dbReference type="GO" id="GO:0000976">
    <property type="term" value="F:transcription cis-regulatory region binding"/>
    <property type="evidence" value="ECO:0007669"/>
    <property type="project" value="TreeGrafter"/>
</dbReference>
<sequence length="228" mass="26042">MTGQNIHILIVEDEPSIADNVSIALQLDGFTSEHFILAQEGLNALQNSRFDLAIIDVGLPDFNGFELCKRIREFSNIPIIFLTARSDEIDRILGLELGADDYVTKPFSPRELSTRVKAILRRVAPSASTERSDTLILDQKRACIFYREQKLPLTRIEYLLLSKMLNNPEQVFSREQLMQAAWDHPEHSLDRAVDTHIKTIRAKLNEFNPDQQLIKTHRGLGYSLVLDE</sequence>
<dbReference type="PANTHER" id="PTHR48111">
    <property type="entry name" value="REGULATOR OF RPOS"/>
    <property type="match status" value="1"/>
</dbReference>
<evidence type="ECO:0000259" key="5">
    <source>
        <dbReference type="PROSITE" id="PS51755"/>
    </source>
</evidence>
<dbReference type="Gene3D" id="6.10.250.690">
    <property type="match status" value="1"/>
</dbReference>
<dbReference type="GO" id="GO:0032993">
    <property type="term" value="C:protein-DNA complex"/>
    <property type="evidence" value="ECO:0007669"/>
    <property type="project" value="TreeGrafter"/>
</dbReference>
<name>A0A7U8C2K6_NEPCE</name>
<dbReference type="InterPro" id="IPR036388">
    <property type="entry name" value="WH-like_DNA-bd_sf"/>
</dbReference>
<dbReference type="InterPro" id="IPR001789">
    <property type="entry name" value="Sig_transdc_resp-reg_receiver"/>
</dbReference>
<feature type="domain" description="OmpR/PhoB-type" evidence="5">
    <location>
        <begin position="126"/>
        <end position="226"/>
    </location>
</feature>
<dbReference type="InterPro" id="IPR011006">
    <property type="entry name" value="CheY-like_superfamily"/>
</dbReference>
<gene>
    <name evidence="6" type="ORF">MED92_00345</name>
</gene>
<protein>
    <submittedName>
        <fullName evidence="6">Two-component system regulatory protein</fullName>
    </submittedName>
</protein>
<dbReference type="Pfam" id="PF00072">
    <property type="entry name" value="Response_reg"/>
    <property type="match status" value="1"/>
</dbReference>
<organism evidence="6 7">
    <name type="scientific">Neptuniibacter caesariensis</name>
    <dbReference type="NCBI Taxonomy" id="207954"/>
    <lineage>
        <taxon>Bacteria</taxon>
        <taxon>Pseudomonadati</taxon>
        <taxon>Pseudomonadota</taxon>
        <taxon>Gammaproteobacteria</taxon>
        <taxon>Oceanospirillales</taxon>
        <taxon>Oceanospirillaceae</taxon>
        <taxon>Neptuniibacter</taxon>
    </lineage>
</organism>
<dbReference type="SUPFAM" id="SSF52172">
    <property type="entry name" value="CheY-like"/>
    <property type="match status" value="1"/>
</dbReference>
<dbReference type="OrthoDB" id="9802426at2"/>
<dbReference type="InterPro" id="IPR039420">
    <property type="entry name" value="WalR-like"/>
</dbReference>
<feature type="DNA-binding region" description="OmpR/PhoB-type" evidence="3">
    <location>
        <begin position="126"/>
        <end position="226"/>
    </location>
</feature>
<keyword evidence="7" id="KW-1185">Reference proteome</keyword>
<dbReference type="CDD" id="cd00383">
    <property type="entry name" value="trans_reg_C"/>
    <property type="match status" value="1"/>
</dbReference>
<evidence type="ECO:0000313" key="7">
    <source>
        <dbReference type="Proteomes" id="UP000002171"/>
    </source>
</evidence>
<dbReference type="PROSITE" id="PS51755">
    <property type="entry name" value="OMPR_PHOB"/>
    <property type="match status" value="1"/>
</dbReference>
<dbReference type="InterPro" id="IPR016032">
    <property type="entry name" value="Sig_transdc_resp-reg_C-effctor"/>
</dbReference>
<keyword evidence="1 3" id="KW-0238">DNA-binding</keyword>
<dbReference type="Proteomes" id="UP000002171">
    <property type="component" value="Unassembled WGS sequence"/>
</dbReference>
<accession>A0A7U8C2K6</accession>
<feature type="modified residue" description="4-aspartylphosphate" evidence="2">
    <location>
        <position position="56"/>
    </location>
</feature>